<name>A0A502FAK8_9PROT</name>
<dbReference type="Proteomes" id="UP000317078">
    <property type="component" value="Unassembled WGS sequence"/>
</dbReference>
<evidence type="ECO:0000313" key="1">
    <source>
        <dbReference type="EMBL" id="TPG46436.1"/>
    </source>
</evidence>
<reference evidence="1 2" key="1">
    <citation type="journal article" date="2019" name="Environ. Microbiol.">
        <title>Species interactions and distinct microbial communities in high Arctic permafrost affected cryosols are associated with the CH4 and CO2 gas fluxes.</title>
        <authorList>
            <person name="Altshuler I."/>
            <person name="Hamel J."/>
            <person name="Turney S."/>
            <person name="Magnuson E."/>
            <person name="Levesque R."/>
            <person name="Greer C."/>
            <person name="Whyte L.G."/>
        </authorList>
    </citation>
    <scope>NUCLEOTIDE SEQUENCE [LARGE SCALE GENOMIC DNA]</scope>
    <source>
        <strain evidence="1 2">S9.3B</strain>
    </source>
</reference>
<dbReference type="EMBL" id="RCZP01000040">
    <property type="protein sequence ID" value="TPG46436.1"/>
    <property type="molecule type" value="Genomic_DNA"/>
</dbReference>
<accession>A0A502FAK8</accession>
<protein>
    <submittedName>
        <fullName evidence="1">Uncharacterized protein</fullName>
    </submittedName>
</protein>
<keyword evidence="2" id="KW-1185">Reference proteome</keyword>
<organism evidence="1 2">
    <name type="scientific">Muricoccus nepalensis</name>
    <dbReference type="NCBI Taxonomy" id="1854500"/>
    <lineage>
        <taxon>Bacteria</taxon>
        <taxon>Pseudomonadati</taxon>
        <taxon>Pseudomonadota</taxon>
        <taxon>Alphaproteobacteria</taxon>
        <taxon>Acetobacterales</taxon>
        <taxon>Roseomonadaceae</taxon>
        <taxon>Muricoccus</taxon>
    </lineage>
</organism>
<proteinExistence type="predicted"/>
<comment type="caution">
    <text evidence="1">The sequence shown here is derived from an EMBL/GenBank/DDBJ whole genome shotgun (WGS) entry which is preliminary data.</text>
</comment>
<gene>
    <name evidence="1" type="ORF">EAH89_24815</name>
</gene>
<dbReference type="AlphaFoldDB" id="A0A502FAK8"/>
<evidence type="ECO:0000313" key="2">
    <source>
        <dbReference type="Proteomes" id="UP000317078"/>
    </source>
</evidence>
<sequence>MTPATTGSAAPAAKPADIIDIRVPLPSGTFTVREGDSYSVRELFGFPSADLMRVALRGDAGGKLTLRGEDVTGRTDFDPMDYNQLQYLAGSDGGTEELVAVARSGTKSPGGTWTNIRDSAPLQLTAQVTGTRSLAAAAALRTDVSGGTDADYLHLAQSAAVFSAVVSRKAPTLASVGDITVKAGDSLAVHDLFTAGANTALYRVAIRDEDAGSGARLLLGGKDVTHRVDFTPAEFINLQFVAGESGNATDLMVVARAGTQGADGTWRNTVDSPALSLTVAATGARSVNVAAALRTPAEAGDADAAFLKLAQDAAVFAPSGARSAPKVTASGDMTVKAGDMLSLRDLFPTGRSPEPALYRVALRDDPDGRSGGLLLLNGKEVTGRTDFSPEEFLSLQYVAGPEGGAQDILVVARAGKSNGSGGLTAVVDSPPAVIRSEVTGTRSLGAAQALRSELDPDDSDADFMKVATEAALYTPFGSQTAPGLVTAGNFTAAAGDHYALRDLFASPYDAKVNLTGYRVALRNEDTASGARLMLNGEDVTSRLDFTPAEFNSLLFVAGEDGSAQDLLVVARSQTATGMVVDSRAVQVTASVSGERSINAMPALRDLPGSDAYARIAQDAATYAPLGSQKAPALSTLGDFTAAAGDLFSMNILFDTAGGVFDTGMTYRVAMRDDPSGTGGGALLLNGQEVTGRTGFTGAEFAALVYRAGPSGSAQDLLVVARRTDASGRVVDSPATEITARSTGTRSLNALSALRTLGATGFDAVVQDAAVYRRSGAATLASPVGPAKPSLPGAALAAAIGAYKASGASKGTTALDLSPLFAGSGATKGMAELAILLGSGTIGGVRTTGGDIAKLSALAIKYAP</sequence>